<dbReference type="EMBL" id="NKUC01000017">
    <property type="protein sequence ID" value="PYD56740.1"/>
    <property type="molecule type" value="Genomic_DNA"/>
</dbReference>
<dbReference type="SUPFAM" id="SSF55298">
    <property type="entry name" value="YjgF-like"/>
    <property type="match status" value="1"/>
</dbReference>
<evidence type="ECO:0000313" key="3">
    <source>
        <dbReference type="Proteomes" id="UP000248257"/>
    </source>
</evidence>
<accession>A0A318PMC9</accession>
<gene>
    <name evidence="2" type="ORF">CFR75_09365</name>
</gene>
<dbReference type="GO" id="GO:0019239">
    <property type="term" value="F:deaminase activity"/>
    <property type="evidence" value="ECO:0007669"/>
    <property type="project" value="TreeGrafter"/>
</dbReference>
<dbReference type="Proteomes" id="UP000248257">
    <property type="component" value="Unassembled WGS sequence"/>
</dbReference>
<keyword evidence="3" id="KW-1185">Reference proteome</keyword>
<evidence type="ECO:0000313" key="2">
    <source>
        <dbReference type="EMBL" id="PYD56740.1"/>
    </source>
</evidence>
<reference evidence="2 3" key="1">
    <citation type="submission" date="2017-07" db="EMBL/GenBank/DDBJ databases">
        <title>A draft genome sequence of Komagataeibacter xylinus LMG 1515.</title>
        <authorList>
            <person name="Skraban J."/>
            <person name="Cleenwerck I."/>
            <person name="Vandamme P."/>
            <person name="Trcek J."/>
        </authorList>
    </citation>
    <scope>NUCLEOTIDE SEQUENCE [LARGE SCALE GENOMIC DNA]</scope>
    <source>
        <strain evidence="2 3">LMG 1515</strain>
    </source>
</reference>
<proteinExistence type="inferred from homology"/>
<comment type="caution">
    <text evidence="2">The sequence shown here is derived from an EMBL/GenBank/DDBJ whole genome shotgun (WGS) entry which is preliminary data.</text>
</comment>
<comment type="similarity">
    <text evidence="1">Belongs to the RutC family.</text>
</comment>
<dbReference type="OrthoDB" id="9803101at2"/>
<dbReference type="Gene3D" id="3.30.1330.40">
    <property type="entry name" value="RutC-like"/>
    <property type="match status" value="1"/>
</dbReference>
<name>A0A318PMC9_KOMXY</name>
<dbReference type="InterPro" id="IPR006175">
    <property type="entry name" value="YjgF/YER057c/UK114"/>
</dbReference>
<dbReference type="AlphaFoldDB" id="A0A318PMC9"/>
<sequence length="138" mass="15033">MDSRMSGSVFHQVVQPEGWPAPRGYANAIVATGRLLSIGGQIGMTPAGEMQEGFVTQCQQALRNIEALLKAADALPEHVVRMTWYVTDIATYTAQLRPLGQVYRTVMGRHYPAMSLVQVVRLVEPAALVEIEATAVIP</sequence>
<dbReference type="InterPro" id="IPR035959">
    <property type="entry name" value="RutC-like_sf"/>
</dbReference>
<dbReference type="GO" id="GO:0005829">
    <property type="term" value="C:cytosol"/>
    <property type="evidence" value="ECO:0007669"/>
    <property type="project" value="TreeGrafter"/>
</dbReference>
<organism evidence="2 3">
    <name type="scientific">Komagataeibacter xylinus</name>
    <name type="common">Gluconacetobacter xylinus</name>
    <dbReference type="NCBI Taxonomy" id="28448"/>
    <lineage>
        <taxon>Bacteria</taxon>
        <taxon>Pseudomonadati</taxon>
        <taxon>Pseudomonadota</taxon>
        <taxon>Alphaproteobacteria</taxon>
        <taxon>Acetobacterales</taxon>
        <taxon>Acetobacteraceae</taxon>
        <taxon>Komagataeibacter</taxon>
    </lineage>
</organism>
<dbReference type="PANTHER" id="PTHR11803">
    <property type="entry name" value="2-IMINOBUTANOATE/2-IMINOPROPANOATE DEAMINASE RIDA"/>
    <property type="match status" value="1"/>
</dbReference>
<evidence type="ECO:0000256" key="1">
    <source>
        <dbReference type="ARBA" id="ARBA00010552"/>
    </source>
</evidence>
<dbReference type="PANTHER" id="PTHR11803:SF58">
    <property type="entry name" value="PROTEIN HMF1-RELATED"/>
    <property type="match status" value="1"/>
</dbReference>
<protein>
    <submittedName>
        <fullName evidence="2">RidA family protein</fullName>
    </submittedName>
</protein>
<dbReference type="STRING" id="1220579.GCA_001571345_01860"/>
<dbReference type="Pfam" id="PF01042">
    <property type="entry name" value="Ribonuc_L-PSP"/>
    <property type="match status" value="1"/>
</dbReference>
<dbReference type="CDD" id="cd00448">
    <property type="entry name" value="YjgF_YER057c_UK114_family"/>
    <property type="match status" value="1"/>
</dbReference>